<feature type="region of interest" description="Disordered" evidence="1">
    <location>
        <begin position="57"/>
        <end position="89"/>
    </location>
</feature>
<protein>
    <submittedName>
        <fullName evidence="2">Uncharacterized protein</fullName>
    </submittedName>
</protein>
<dbReference type="KEGG" id="scor:J3U87_17380"/>
<feature type="region of interest" description="Disordered" evidence="1">
    <location>
        <begin position="1"/>
        <end position="41"/>
    </location>
</feature>
<dbReference type="Proteomes" id="UP000663929">
    <property type="component" value="Chromosome"/>
</dbReference>
<proteinExistence type="predicted"/>
<dbReference type="EMBL" id="CP071793">
    <property type="protein sequence ID" value="QTD54220.1"/>
    <property type="molecule type" value="Genomic_DNA"/>
</dbReference>
<reference evidence="2" key="1">
    <citation type="submission" date="2021-03" db="EMBL/GenBank/DDBJ databases">
        <title>Acanthopleuribacteraceae sp. M133.</title>
        <authorList>
            <person name="Wang G."/>
        </authorList>
    </citation>
    <scope>NUCLEOTIDE SEQUENCE</scope>
    <source>
        <strain evidence="2">M133</strain>
    </source>
</reference>
<dbReference type="RefSeq" id="WP_237384318.1">
    <property type="nucleotide sequence ID" value="NZ_CP071793.1"/>
</dbReference>
<evidence type="ECO:0000256" key="1">
    <source>
        <dbReference type="SAM" id="MobiDB-lite"/>
    </source>
</evidence>
<accession>A0A8A4TXK0</accession>
<evidence type="ECO:0000313" key="3">
    <source>
        <dbReference type="Proteomes" id="UP000663929"/>
    </source>
</evidence>
<evidence type="ECO:0000313" key="2">
    <source>
        <dbReference type="EMBL" id="QTD54220.1"/>
    </source>
</evidence>
<dbReference type="AlphaFoldDB" id="A0A8A4TXK0"/>
<organism evidence="2 3">
    <name type="scientific">Sulfidibacter corallicola</name>
    <dbReference type="NCBI Taxonomy" id="2818388"/>
    <lineage>
        <taxon>Bacteria</taxon>
        <taxon>Pseudomonadati</taxon>
        <taxon>Acidobacteriota</taxon>
        <taxon>Holophagae</taxon>
        <taxon>Acanthopleuribacterales</taxon>
        <taxon>Acanthopleuribacteraceae</taxon>
        <taxon>Sulfidibacter</taxon>
    </lineage>
</organism>
<name>A0A8A4TXK0_SULCO</name>
<gene>
    <name evidence="2" type="ORF">J3U87_17380</name>
</gene>
<keyword evidence="3" id="KW-1185">Reference proteome</keyword>
<sequence length="89" mass="9461">MSNTFPVGDPGADDPPRLRITPPEGQQLQLKAEGRTSPISAVGSEIPKLDEIELSPQALQAAETQDDFPKADTSPQPEEGRLAGIDLIV</sequence>